<proteinExistence type="inferred from homology"/>
<dbReference type="InterPro" id="IPR013969">
    <property type="entry name" value="Oligosacch_biosynth_Alg14"/>
</dbReference>
<organism evidence="12 13">
    <name type="scientific">Lachnellula suecica</name>
    <dbReference type="NCBI Taxonomy" id="602035"/>
    <lineage>
        <taxon>Eukaryota</taxon>
        <taxon>Fungi</taxon>
        <taxon>Dikarya</taxon>
        <taxon>Ascomycota</taxon>
        <taxon>Pezizomycotina</taxon>
        <taxon>Leotiomycetes</taxon>
        <taxon>Helotiales</taxon>
        <taxon>Lachnaceae</taxon>
        <taxon>Lachnellula</taxon>
    </lineage>
</organism>
<name>A0A8T9CFE0_9HELO</name>
<sequence length="265" mass="29450">MAAISALRLLVAAIVVVGTTALWIQLRLSYILPAIWGRHKNPALEHPRTTPAHMVVVLGSGGHTAEMKSLMRGIDPRKYKRRTYIISSGDDFSSSKAFEIEKTLQARFSEGTPTISEGEEDPKVGSWEIKVVPRARKIHQPLYTTIFSSAWCLIGCFRVLIEAARESTVAPGEYPDIIITNGPATAVIVVLASMVLKYCGVAPVWKMNSVYVESWARIKTLSLSGKVLLNLGFCDQFIVQWEILAQAINGKSRWKQVEWHGFLVE</sequence>
<evidence type="ECO:0000256" key="6">
    <source>
        <dbReference type="ARBA" id="ARBA00022692"/>
    </source>
</evidence>
<comment type="similarity">
    <text evidence="3 11">Belongs to the ALG14 family.</text>
</comment>
<keyword evidence="9 11" id="KW-0472">Membrane</keyword>
<evidence type="ECO:0000313" key="13">
    <source>
        <dbReference type="Proteomes" id="UP000469558"/>
    </source>
</evidence>
<comment type="function">
    <text evidence="11">Involved in protein N-glycosylation. Essential for the second step of the dolichol-linked oligosaccharide pathway. Anchors the catalytic subunit ALG13 to the ER.</text>
</comment>
<dbReference type="GO" id="GO:0043541">
    <property type="term" value="C:UDP-N-acetylglucosamine transferase complex"/>
    <property type="evidence" value="ECO:0007669"/>
    <property type="project" value="TreeGrafter"/>
</dbReference>
<keyword evidence="12" id="KW-0808">Transferase</keyword>
<dbReference type="Proteomes" id="UP000469558">
    <property type="component" value="Unassembled WGS sequence"/>
</dbReference>
<keyword evidence="6 11" id="KW-0812">Transmembrane</keyword>
<accession>A0A8T9CFE0</accession>
<comment type="subcellular location">
    <subcellularLocation>
        <location evidence="1 11">Endoplasmic reticulum membrane</location>
        <topology evidence="1 11">Single-pass membrane protein</topology>
    </subcellularLocation>
    <subcellularLocation>
        <location evidence="2">Nucleus membrane</location>
        <topology evidence="2">Single-pass membrane protein</topology>
    </subcellularLocation>
</comment>
<dbReference type="GO" id="GO:0031965">
    <property type="term" value="C:nuclear membrane"/>
    <property type="evidence" value="ECO:0007669"/>
    <property type="project" value="UniProtKB-SubCell"/>
</dbReference>
<comment type="subunit">
    <text evidence="4 11">Heterodimer with ALG13 to form a functional enzyme.</text>
</comment>
<evidence type="ECO:0000256" key="9">
    <source>
        <dbReference type="ARBA" id="ARBA00023136"/>
    </source>
</evidence>
<keyword evidence="8 11" id="KW-1133">Transmembrane helix</keyword>
<dbReference type="GO" id="GO:0004577">
    <property type="term" value="F:N-acetylglucosaminyldiphosphodolichol N-acetylglucosaminyltransferase activity"/>
    <property type="evidence" value="ECO:0007669"/>
    <property type="project" value="TreeGrafter"/>
</dbReference>
<evidence type="ECO:0000256" key="10">
    <source>
        <dbReference type="ARBA" id="ARBA00032062"/>
    </source>
</evidence>
<feature type="transmembrane region" description="Helical" evidence="11">
    <location>
        <begin position="6"/>
        <end position="24"/>
    </location>
</feature>
<evidence type="ECO:0000256" key="5">
    <source>
        <dbReference type="ARBA" id="ARBA00017467"/>
    </source>
</evidence>
<evidence type="ECO:0000256" key="1">
    <source>
        <dbReference type="ARBA" id="ARBA00004389"/>
    </source>
</evidence>
<evidence type="ECO:0000256" key="7">
    <source>
        <dbReference type="ARBA" id="ARBA00022824"/>
    </source>
</evidence>
<keyword evidence="7 11" id="KW-0256">Endoplasmic reticulum</keyword>
<dbReference type="OrthoDB" id="17098at2759"/>
<dbReference type="Pfam" id="PF08660">
    <property type="entry name" value="Alg14"/>
    <property type="match status" value="1"/>
</dbReference>
<dbReference type="EMBL" id="QGMK01000315">
    <property type="protein sequence ID" value="TVY82454.1"/>
    <property type="molecule type" value="Genomic_DNA"/>
</dbReference>
<dbReference type="AlphaFoldDB" id="A0A8T9CFE0"/>
<gene>
    <name evidence="12" type="primary">alg14</name>
    <name evidence="11" type="synonym">ALG14</name>
    <name evidence="12" type="ORF">LSUE1_G003136</name>
</gene>
<keyword evidence="13" id="KW-1185">Reference proteome</keyword>
<dbReference type="PANTHER" id="PTHR12154:SF4">
    <property type="entry name" value="UDP-N-ACETYLGLUCOSAMINE TRANSFERASE SUBUNIT ALG14 HOMOLOG"/>
    <property type="match status" value="1"/>
</dbReference>
<reference evidence="12 13" key="1">
    <citation type="submission" date="2018-05" db="EMBL/GenBank/DDBJ databases">
        <title>Genome sequencing and assembly of the regulated plant pathogen Lachnellula willkommii and related sister species for the development of diagnostic species identification markers.</title>
        <authorList>
            <person name="Giroux E."/>
            <person name="Bilodeau G."/>
        </authorList>
    </citation>
    <scope>NUCLEOTIDE SEQUENCE [LARGE SCALE GENOMIC DNA]</scope>
    <source>
        <strain evidence="12 13">CBS 268.59</strain>
    </source>
</reference>
<evidence type="ECO:0000256" key="3">
    <source>
        <dbReference type="ARBA" id="ARBA00009731"/>
    </source>
</evidence>
<evidence type="ECO:0000256" key="11">
    <source>
        <dbReference type="RuleBase" id="RU362127"/>
    </source>
</evidence>
<dbReference type="Gene3D" id="3.40.50.2000">
    <property type="entry name" value="Glycogen Phosphorylase B"/>
    <property type="match status" value="1"/>
</dbReference>
<comment type="caution">
    <text evidence="12">The sequence shown here is derived from an EMBL/GenBank/DDBJ whole genome shotgun (WGS) entry which is preliminary data.</text>
</comment>
<evidence type="ECO:0000256" key="4">
    <source>
        <dbReference type="ARBA" id="ARBA00011335"/>
    </source>
</evidence>
<evidence type="ECO:0000256" key="2">
    <source>
        <dbReference type="ARBA" id="ARBA00004590"/>
    </source>
</evidence>
<protein>
    <recommendedName>
        <fullName evidence="5 11">UDP-N-acetylglucosamine transferase subunit ALG14</fullName>
    </recommendedName>
    <alternativeName>
        <fullName evidence="10 11">Asparagine-linked glycosylation protein 14</fullName>
    </alternativeName>
</protein>
<dbReference type="GO" id="GO:0006488">
    <property type="term" value="P:dolichol-linked oligosaccharide biosynthetic process"/>
    <property type="evidence" value="ECO:0007669"/>
    <property type="project" value="InterPro"/>
</dbReference>
<dbReference type="PANTHER" id="PTHR12154">
    <property type="entry name" value="GLYCOSYL TRANSFERASE-RELATED"/>
    <property type="match status" value="1"/>
</dbReference>
<evidence type="ECO:0000313" key="12">
    <source>
        <dbReference type="EMBL" id="TVY82454.1"/>
    </source>
</evidence>
<evidence type="ECO:0000256" key="8">
    <source>
        <dbReference type="ARBA" id="ARBA00022989"/>
    </source>
</evidence>